<dbReference type="GO" id="GO:0016747">
    <property type="term" value="F:acyltransferase activity, transferring groups other than amino-acyl groups"/>
    <property type="evidence" value="ECO:0007669"/>
    <property type="project" value="InterPro"/>
</dbReference>
<dbReference type="SUPFAM" id="SSF55729">
    <property type="entry name" value="Acyl-CoA N-acyltransferases (Nat)"/>
    <property type="match status" value="1"/>
</dbReference>
<proteinExistence type="predicted"/>
<gene>
    <name evidence="2" type="ORF">HMPREF0556_12111</name>
</gene>
<evidence type="ECO:0000313" key="2">
    <source>
        <dbReference type="EMBL" id="EFI83426.1"/>
    </source>
</evidence>
<protein>
    <submittedName>
        <fullName evidence="2">Acetyltransferase, GNAT family</fullName>
    </submittedName>
</protein>
<name>D7UYK9_LISGR</name>
<comment type="caution">
    <text evidence="2">The sequence shown here is derived from an EMBL/GenBank/DDBJ whole genome shotgun (WGS) entry which is preliminary data.</text>
</comment>
<sequence length="190" mass="21675">MTVYFETRRLIARDYQPEDLPAFTAMNQDDAVMRYFPHKLNAAESKVFMEKLQLLLMANNYGLFALEEKRSRAFIGFTGFHLADFESSFTPATEIGWRLCEEKWHQGYATEAARGALDYAAAKTALQEAISFTAKANLPSQKVMQRIGMTFAGAFIHPRVAHDSPLADHVLYHLNIKIKKRPRVTGAFFY</sequence>
<reference evidence="2" key="1">
    <citation type="submission" date="2010-06" db="EMBL/GenBank/DDBJ databases">
        <authorList>
            <person name="Muzny D."/>
            <person name="Qin X."/>
            <person name="Buhay C."/>
            <person name="Dugan-Rocha S."/>
            <person name="Ding Y."/>
            <person name="Chen G."/>
            <person name="Hawes A."/>
            <person name="Holder M."/>
            <person name="Jhangiani S."/>
            <person name="Johnson A."/>
            <person name="Khan Z."/>
            <person name="Li Z."/>
            <person name="Liu W."/>
            <person name="Liu X."/>
            <person name="Perez L."/>
            <person name="Shen H."/>
            <person name="Wang Q."/>
            <person name="Watt J."/>
            <person name="Xi L."/>
            <person name="Xin Y."/>
            <person name="Zhou J."/>
            <person name="Deng J."/>
            <person name="Jiang H."/>
            <person name="Liu Y."/>
            <person name="Qu J."/>
            <person name="Song X.-Z."/>
            <person name="Zhang L."/>
            <person name="Villasana D."/>
            <person name="Johnson A."/>
            <person name="Liu J."/>
            <person name="Liyanage D."/>
            <person name="Lorensuhewa L."/>
            <person name="Robinson T."/>
            <person name="Song A."/>
            <person name="Song B.-B."/>
            <person name="Dinh H."/>
            <person name="Thornton R."/>
            <person name="Coyle M."/>
            <person name="Francisco L."/>
            <person name="Jackson L."/>
            <person name="Javaid M."/>
            <person name="Korchina V."/>
            <person name="Kovar C."/>
            <person name="Mata R."/>
            <person name="Mathew T."/>
            <person name="Ngo R."/>
            <person name="Nguyen L."/>
            <person name="Nguyen N."/>
            <person name="Okwuonu G."/>
            <person name="Ongeri F."/>
            <person name="Pham C."/>
            <person name="Simmons D."/>
            <person name="Wilczek-Boney K."/>
            <person name="Hale W."/>
            <person name="Jakkamsetti A."/>
            <person name="Pham P."/>
            <person name="Ruth R."/>
            <person name="San Lucas F."/>
            <person name="Warren J."/>
            <person name="Zhang J."/>
            <person name="Zhao Z."/>
            <person name="Zhou C."/>
            <person name="Zhu D."/>
            <person name="Lee S."/>
            <person name="Bess C."/>
            <person name="Blankenburg K."/>
            <person name="Forbes L."/>
            <person name="Fu Q."/>
            <person name="Gubbala S."/>
            <person name="Hirani K."/>
            <person name="Jayaseelan J.C."/>
            <person name="Lara F."/>
            <person name="Munidasa M."/>
            <person name="Palculict T."/>
            <person name="Patil S."/>
            <person name="Pu L.-L."/>
            <person name="Saada N."/>
            <person name="Tang L."/>
            <person name="Weissenberger G."/>
            <person name="Zhu Y."/>
            <person name="Hemphill L."/>
            <person name="Shang Y."/>
            <person name="Youmans B."/>
            <person name="Ayvaz T."/>
            <person name="Ross M."/>
            <person name="Santibanez J."/>
            <person name="Aqrawi P."/>
            <person name="Gross S."/>
            <person name="Joshi V."/>
            <person name="Fowler G."/>
            <person name="Nazareth L."/>
            <person name="Reid J."/>
            <person name="Worley K."/>
            <person name="Petrosino J."/>
            <person name="Highlander S."/>
            <person name="Gibbs R."/>
        </authorList>
    </citation>
    <scope>NUCLEOTIDE SEQUENCE [LARGE SCALE GENOMIC DNA]</scope>
    <source>
        <strain evidence="2">DSM 20601</strain>
    </source>
</reference>
<organism evidence="2 3">
    <name type="scientific">Listeria grayi DSM 20601</name>
    <dbReference type="NCBI Taxonomy" id="525367"/>
    <lineage>
        <taxon>Bacteria</taxon>
        <taxon>Bacillati</taxon>
        <taxon>Bacillota</taxon>
        <taxon>Bacilli</taxon>
        <taxon>Bacillales</taxon>
        <taxon>Listeriaceae</taxon>
        <taxon>Listeria</taxon>
    </lineage>
</organism>
<dbReference type="RefSeq" id="WP_003755379.1">
    <property type="nucleotide sequence ID" value="NZ_GL538352.1"/>
</dbReference>
<feature type="domain" description="N-acetyltransferase" evidence="1">
    <location>
        <begin position="10"/>
        <end position="177"/>
    </location>
</feature>
<dbReference type="STRING" id="525367.HMPREF0556_12111"/>
<keyword evidence="3" id="KW-1185">Reference proteome</keyword>
<dbReference type="Proteomes" id="UP000010119">
    <property type="component" value="Unassembled WGS sequence"/>
</dbReference>
<dbReference type="AlphaFoldDB" id="D7UYK9"/>
<evidence type="ECO:0000313" key="3">
    <source>
        <dbReference type="Proteomes" id="UP000010119"/>
    </source>
</evidence>
<dbReference type="Gene3D" id="3.40.630.30">
    <property type="match status" value="1"/>
</dbReference>
<dbReference type="PANTHER" id="PTHR43792:SF1">
    <property type="entry name" value="N-ACETYLTRANSFERASE DOMAIN-CONTAINING PROTEIN"/>
    <property type="match status" value="1"/>
</dbReference>
<dbReference type="InterPro" id="IPR016181">
    <property type="entry name" value="Acyl_CoA_acyltransferase"/>
</dbReference>
<dbReference type="InterPro" id="IPR051531">
    <property type="entry name" value="N-acetyltransferase"/>
</dbReference>
<dbReference type="PROSITE" id="PS51186">
    <property type="entry name" value="GNAT"/>
    <property type="match status" value="1"/>
</dbReference>
<dbReference type="PANTHER" id="PTHR43792">
    <property type="entry name" value="GNAT FAMILY, PUTATIVE (AFU_ORTHOLOGUE AFUA_3G00765)-RELATED-RELATED"/>
    <property type="match status" value="1"/>
</dbReference>
<dbReference type="HOGENOM" id="CLU_013985_3_1_9"/>
<dbReference type="Pfam" id="PF13302">
    <property type="entry name" value="Acetyltransf_3"/>
    <property type="match status" value="1"/>
</dbReference>
<accession>D7UYK9</accession>
<dbReference type="InterPro" id="IPR000182">
    <property type="entry name" value="GNAT_dom"/>
</dbReference>
<dbReference type="EMBL" id="ACCR02000005">
    <property type="protein sequence ID" value="EFI83426.1"/>
    <property type="molecule type" value="Genomic_DNA"/>
</dbReference>
<dbReference type="eggNOG" id="COG1670">
    <property type="taxonomic scope" value="Bacteria"/>
</dbReference>
<evidence type="ECO:0000259" key="1">
    <source>
        <dbReference type="PROSITE" id="PS51186"/>
    </source>
</evidence>